<dbReference type="Pfam" id="PF01902">
    <property type="entry name" value="Diphthami_syn_2"/>
    <property type="match status" value="1"/>
</dbReference>
<dbReference type="PANTHER" id="PTHR12196:SF2">
    <property type="entry name" value="DIPHTHINE--AMMONIA LIGASE"/>
    <property type="match status" value="1"/>
</dbReference>
<dbReference type="Proteomes" id="UP001497482">
    <property type="component" value="Chromosome 12"/>
</dbReference>
<evidence type="ECO:0000256" key="7">
    <source>
        <dbReference type="ARBA" id="ARBA00031552"/>
    </source>
</evidence>
<comment type="similarity">
    <text evidence="2">Belongs to the Diphthine--ammonia ligase family.</text>
</comment>
<dbReference type="EMBL" id="OZ035834">
    <property type="protein sequence ID" value="CAL1575999.1"/>
    <property type="molecule type" value="Genomic_DNA"/>
</dbReference>
<dbReference type="InterPro" id="IPR014729">
    <property type="entry name" value="Rossmann-like_a/b/a_fold"/>
</dbReference>
<evidence type="ECO:0000256" key="2">
    <source>
        <dbReference type="ARBA" id="ARBA00008496"/>
    </source>
</evidence>
<evidence type="ECO:0000313" key="11">
    <source>
        <dbReference type="EMBL" id="CAL1575999.1"/>
    </source>
</evidence>
<feature type="domain" description="Diphthamide synthase" evidence="10">
    <location>
        <begin position="1"/>
        <end position="82"/>
    </location>
</feature>
<dbReference type="PANTHER" id="PTHR12196">
    <property type="entry name" value="DOMAIN OF UNKNOWN FUNCTION 71 DUF71 -CONTAINING PROTEIN"/>
    <property type="match status" value="1"/>
</dbReference>
<dbReference type="SUPFAM" id="SSF52402">
    <property type="entry name" value="Adenine nucleotide alpha hydrolases-like"/>
    <property type="match status" value="1"/>
</dbReference>
<evidence type="ECO:0000313" key="12">
    <source>
        <dbReference type="Proteomes" id="UP001497482"/>
    </source>
</evidence>
<dbReference type="AlphaFoldDB" id="A0AAV2JEL7"/>
<dbReference type="EC" id="6.3.1.14" evidence="3"/>
<protein>
    <recommendedName>
        <fullName evidence="4">Diphthine--ammonia ligase</fullName>
        <ecNumber evidence="3">6.3.1.14</ecNumber>
    </recommendedName>
    <alternativeName>
        <fullName evidence="6">ATP-binding domain-containing protein 4</fullName>
    </alternativeName>
    <alternativeName>
        <fullName evidence="5">Diphthamide synthase</fullName>
    </alternativeName>
    <alternativeName>
        <fullName evidence="7">Diphthamide synthetase</fullName>
    </alternativeName>
    <alternativeName>
        <fullName evidence="8">Protein DPH6 homolog</fullName>
    </alternativeName>
</protein>
<organism evidence="11 12">
    <name type="scientific">Knipowitschia caucasica</name>
    <name type="common">Caucasian dwarf goby</name>
    <name type="synonym">Pomatoschistus caucasicus</name>
    <dbReference type="NCBI Taxonomy" id="637954"/>
    <lineage>
        <taxon>Eukaryota</taxon>
        <taxon>Metazoa</taxon>
        <taxon>Chordata</taxon>
        <taxon>Craniata</taxon>
        <taxon>Vertebrata</taxon>
        <taxon>Euteleostomi</taxon>
        <taxon>Actinopterygii</taxon>
        <taxon>Neopterygii</taxon>
        <taxon>Teleostei</taxon>
        <taxon>Neoteleostei</taxon>
        <taxon>Acanthomorphata</taxon>
        <taxon>Gobiaria</taxon>
        <taxon>Gobiiformes</taxon>
        <taxon>Gobioidei</taxon>
        <taxon>Gobiidae</taxon>
        <taxon>Gobiinae</taxon>
        <taxon>Knipowitschia</taxon>
    </lineage>
</organism>
<evidence type="ECO:0000256" key="4">
    <source>
        <dbReference type="ARBA" id="ARBA00018426"/>
    </source>
</evidence>
<evidence type="ECO:0000256" key="6">
    <source>
        <dbReference type="ARBA" id="ARBA00031202"/>
    </source>
</evidence>
<name>A0AAV2JEL7_KNICA</name>
<accession>A0AAV2JEL7</accession>
<evidence type="ECO:0000256" key="1">
    <source>
        <dbReference type="ARBA" id="ARBA00005156"/>
    </source>
</evidence>
<gene>
    <name evidence="11" type="ORF">KC01_LOCUS7460</name>
</gene>
<evidence type="ECO:0000256" key="3">
    <source>
        <dbReference type="ARBA" id="ARBA00012089"/>
    </source>
</evidence>
<dbReference type="InterPro" id="IPR030662">
    <property type="entry name" value="DPH6/MJ0570"/>
</dbReference>
<dbReference type="GO" id="GO:0017178">
    <property type="term" value="F:diphthine-ammonia ligase activity"/>
    <property type="evidence" value="ECO:0007669"/>
    <property type="project" value="UniProtKB-EC"/>
</dbReference>
<comment type="catalytic activity">
    <reaction evidence="9">
        <text>diphthine-[translation elongation factor 2] + NH4(+) + ATP = diphthamide-[translation elongation factor 2] + AMP + diphosphate + H(+)</text>
        <dbReference type="Rhea" id="RHEA:19753"/>
        <dbReference type="Rhea" id="RHEA-COMP:10172"/>
        <dbReference type="Rhea" id="RHEA-COMP:10174"/>
        <dbReference type="ChEBI" id="CHEBI:15378"/>
        <dbReference type="ChEBI" id="CHEBI:16692"/>
        <dbReference type="ChEBI" id="CHEBI:28938"/>
        <dbReference type="ChEBI" id="CHEBI:30616"/>
        <dbReference type="ChEBI" id="CHEBI:33019"/>
        <dbReference type="ChEBI" id="CHEBI:82696"/>
        <dbReference type="ChEBI" id="CHEBI:456215"/>
        <dbReference type="EC" id="6.3.1.14"/>
    </reaction>
</comment>
<dbReference type="GO" id="GO:0017183">
    <property type="term" value="P:protein histidyl modification to diphthamide"/>
    <property type="evidence" value="ECO:0007669"/>
    <property type="project" value="TreeGrafter"/>
</dbReference>
<evidence type="ECO:0000256" key="5">
    <source>
        <dbReference type="ARBA" id="ARBA00029814"/>
    </source>
</evidence>
<evidence type="ECO:0000259" key="10">
    <source>
        <dbReference type="Pfam" id="PF01902"/>
    </source>
</evidence>
<dbReference type="Gene3D" id="3.40.50.620">
    <property type="entry name" value="HUPs"/>
    <property type="match status" value="1"/>
</dbReference>
<dbReference type="CDD" id="cd01994">
    <property type="entry name" value="AANH_PF0828-like"/>
    <property type="match status" value="1"/>
</dbReference>
<comment type="pathway">
    <text evidence="1">Protein modification; peptidyl-diphthamide biosynthesis.</text>
</comment>
<dbReference type="InterPro" id="IPR002761">
    <property type="entry name" value="Diphthami_syn_dom"/>
</dbReference>
<reference evidence="11 12" key="1">
    <citation type="submission" date="2024-04" db="EMBL/GenBank/DDBJ databases">
        <authorList>
            <person name="Waldvogel A.-M."/>
            <person name="Schoenle A."/>
        </authorList>
    </citation>
    <scope>NUCLEOTIDE SEQUENCE [LARGE SCALE GENOMIC DNA]</scope>
</reference>
<evidence type="ECO:0000256" key="9">
    <source>
        <dbReference type="ARBA" id="ARBA00048108"/>
    </source>
</evidence>
<proteinExistence type="inferred from homology"/>
<keyword evidence="12" id="KW-1185">Reference proteome</keyword>
<evidence type="ECO:0000256" key="8">
    <source>
        <dbReference type="ARBA" id="ARBA00032849"/>
    </source>
</evidence>
<sequence>MRVVALISGGKDSCYNMMQCTQAGHQLVALANLRPQHTDELDSYMYQTVGHQAIELYAEAMDLPLYRRTIQGCSLDTSRDYNQTPGDEVEDLYELLLSVQRVREVIRGPSCVRQGPGRRFRPVRASGVLWSVDGE</sequence>